<dbReference type="Proteomes" id="UP000479710">
    <property type="component" value="Unassembled WGS sequence"/>
</dbReference>
<feature type="region of interest" description="Disordered" evidence="1">
    <location>
        <begin position="97"/>
        <end position="122"/>
    </location>
</feature>
<feature type="compositionally biased region" description="Low complexity" evidence="1">
    <location>
        <begin position="8"/>
        <end position="21"/>
    </location>
</feature>
<comment type="caution">
    <text evidence="2">The sequence shown here is derived from an EMBL/GenBank/DDBJ whole genome shotgun (WGS) entry which is preliminary data.</text>
</comment>
<accession>A0A6G1C7F9</accession>
<evidence type="ECO:0000313" key="2">
    <source>
        <dbReference type="EMBL" id="KAF0896388.1"/>
    </source>
</evidence>
<organism evidence="2 3">
    <name type="scientific">Oryza meyeriana var. granulata</name>
    <dbReference type="NCBI Taxonomy" id="110450"/>
    <lineage>
        <taxon>Eukaryota</taxon>
        <taxon>Viridiplantae</taxon>
        <taxon>Streptophyta</taxon>
        <taxon>Embryophyta</taxon>
        <taxon>Tracheophyta</taxon>
        <taxon>Spermatophyta</taxon>
        <taxon>Magnoliopsida</taxon>
        <taxon>Liliopsida</taxon>
        <taxon>Poales</taxon>
        <taxon>Poaceae</taxon>
        <taxon>BOP clade</taxon>
        <taxon>Oryzoideae</taxon>
        <taxon>Oryzeae</taxon>
        <taxon>Oryzinae</taxon>
        <taxon>Oryza</taxon>
        <taxon>Oryza meyeriana</taxon>
    </lineage>
</organism>
<name>A0A6G1C7F9_9ORYZ</name>
<dbReference type="AlphaFoldDB" id="A0A6G1C7F9"/>
<dbReference type="EMBL" id="SPHZ02000010">
    <property type="protein sequence ID" value="KAF0896388.1"/>
    <property type="molecule type" value="Genomic_DNA"/>
</dbReference>
<sequence length="122" mass="13106">MSQCPGCTVLRTSSPPPRRSTLPLAPYLILPPSAWQLGFVIIEPSAPPDHGRTSPMPWAADQGLASVPSILPYPLAVLPFIRYRGPSIQHAGPKTTWPAPVLSAQPTHVAQSSPKTRCPVRD</sequence>
<keyword evidence="3" id="KW-1185">Reference proteome</keyword>
<feature type="region of interest" description="Disordered" evidence="1">
    <location>
        <begin position="1"/>
        <end position="21"/>
    </location>
</feature>
<gene>
    <name evidence="2" type="ORF">E2562_023793</name>
</gene>
<protein>
    <submittedName>
        <fullName evidence="2">Uncharacterized protein</fullName>
    </submittedName>
</protein>
<evidence type="ECO:0000313" key="3">
    <source>
        <dbReference type="Proteomes" id="UP000479710"/>
    </source>
</evidence>
<evidence type="ECO:0000256" key="1">
    <source>
        <dbReference type="SAM" id="MobiDB-lite"/>
    </source>
</evidence>
<feature type="compositionally biased region" description="Polar residues" evidence="1">
    <location>
        <begin position="104"/>
        <end position="115"/>
    </location>
</feature>
<proteinExistence type="predicted"/>
<reference evidence="2 3" key="1">
    <citation type="submission" date="2019-11" db="EMBL/GenBank/DDBJ databases">
        <title>Whole genome sequence of Oryza granulata.</title>
        <authorList>
            <person name="Li W."/>
        </authorList>
    </citation>
    <scope>NUCLEOTIDE SEQUENCE [LARGE SCALE GENOMIC DNA]</scope>
    <source>
        <strain evidence="3">cv. Menghai</strain>
        <tissue evidence="2">Leaf</tissue>
    </source>
</reference>